<name>A0A194VM76_CYTMA</name>
<protein>
    <submittedName>
        <fullName evidence="2">Histone-lysine N-methyltransferase, H3 lysine-36 specific</fullName>
    </submittedName>
</protein>
<dbReference type="Proteomes" id="UP000078559">
    <property type="component" value="Chromosome 1"/>
</dbReference>
<evidence type="ECO:0000313" key="3">
    <source>
        <dbReference type="Proteomes" id="UP000078559"/>
    </source>
</evidence>
<accession>A0A194VM76</accession>
<dbReference type="AlphaFoldDB" id="A0A194VM76"/>
<dbReference type="Pfam" id="PF00856">
    <property type="entry name" value="SET"/>
    <property type="match status" value="1"/>
</dbReference>
<dbReference type="Gene3D" id="2.170.270.10">
    <property type="entry name" value="SET domain"/>
    <property type="match status" value="1"/>
</dbReference>
<evidence type="ECO:0000313" key="2">
    <source>
        <dbReference type="EMBL" id="KUI65102.1"/>
    </source>
</evidence>
<keyword evidence="3" id="KW-1185">Reference proteome</keyword>
<dbReference type="SUPFAM" id="SSF82199">
    <property type="entry name" value="SET domain"/>
    <property type="match status" value="1"/>
</dbReference>
<dbReference type="EMBL" id="CM003098">
    <property type="protein sequence ID" value="KUI65102.1"/>
    <property type="molecule type" value="Genomic_DNA"/>
</dbReference>
<sequence>MEEYNDSENLYLMEVDGTTKGREVIIDGTNADDLARYVKHSCEPTCRADVWIVGEEAERDLSGNEEITWDYHAVHLTVKHSVQTASVTRASEPSDSTPGLLYL</sequence>
<evidence type="ECO:0000259" key="1">
    <source>
        <dbReference type="Pfam" id="PF00856"/>
    </source>
</evidence>
<proteinExistence type="predicted"/>
<dbReference type="InterPro" id="IPR046341">
    <property type="entry name" value="SET_dom_sf"/>
</dbReference>
<feature type="domain" description="SET" evidence="1">
    <location>
        <begin position="19"/>
        <end position="71"/>
    </location>
</feature>
<dbReference type="InterPro" id="IPR001214">
    <property type="entry name" value="SET_dom"/>
</dbReference>
<gene>
    <name evidence="2" type="ORF">VM1G_11321</name>
</gene>
<reference evidence="2" key="1">
    <citation type="submission" date="2014-12" db="EMBL/GenBank/DDBJ databases">
        <title>Genome Sequence of Valsa Canker Pathogens Uncovers a Specific Adaption of Colonization on Woody Bark.</title>
        <authorList>
            <person name="Yin Z."/>
            <person name="Liu H."/>
            <person name="Gao X."/>
            <person name="Li Z."/>
            <person name="Song N."/>
            <person name="Ke X."/>
            <person name="Dai Q."/>
            <person name="Wu Y."/>
            <person name="Sun Y."/>
            <person name="Xu J.-R."/>
            <person name="Kang Z.K."/>
            <person name="Wang L."/>
            <person name="Huang L."/>
        </authorList>
    </citation>
    <scope>NUCLEOTIDE SEQUENCE [LARGE SCALE GENOMIC DNA]</scope>
    <source>
        <strain evidence="2">03-8</strain>
    </source>
</reference>
<organism evidence="2 3">
    <name type="scientific">Cytospora mali</name>
    <name type="common">Apple Valsa canker fungus</name>
    <name type="synonym">Valsa mali</name>
    <dbReference type="NCBI Taxonomy" id="578113"/>
    <lineage>
        <taxon>Eukaryota</taxon>
        <taxon>Fungi</taxon>
        <taxon>Dikarya</taxon>
        <taxon>Ascomycota</taxon>
        <taxon>Pezizomycotina</taxon>
        <taxon>Sordariomycetes</taxon>
        <taxon>Sordariomycetidae</taxon>
        <taxon>Diaporthales</taxon>
        <taxon>Cytosporaceae</taxon>
        <taxon>Cytospora</taxon>
    </lineage>
</organism>